<dbReference type="AlphaFoldDB" id="A0ABD1X8U9"/>
<name>A0ABD1X8U9_9LAMI</name>
<evidence type="ECO:0000313" key="1">
    <source>
        <dbReference type="EMBL" id="KAL2557333.1"/>
    </source>
</evidence>
<sequence length="139" mass="16095">MGKGQSMSSCRFTILIFKETRSQRLRILQVLKEQSLQQPSIQCQSDGYLHSQGMPFESNIFEDTVEPTNHSMFRPADHVRPMRGFKFSFQLHPKREFPTCSSVLRLIYNPVIIPKVSLESQGIICQDRTLRFGTEKITE</sequence>
<evidence type="ECO:0008006" key="3">
    <source>
        <dbReference type="Google" id="ProtNLM"/>
    </source>
</evidence>
<protein>
    <recommendedName>
        <fullName evidence="3">Ribosomal protein L5</fullName>
    </recommendedName>
</protein>
<proteinExistence type="predicted"/>
<comment type="caution">
    <text evidence="1">The sequence shown here is derived from an EMBL/GenBank/DDBJ whole genome shotgun (WGS) entry which is preliminary data.</text>
</comment>
<accession>A0ABD1X8U9</accession>
<dbReference type="EMBL" id="JBFOLJ010000001">
    <property type="protein sequence ID" value="KAL2557333.1"/>
    <property type="molecule type" value="Genomic_DNA"/>
</dbReference>
<organism evidence="1 2">
    <name type="scientific">Forsythia ovata</name>
    <dbReference type="NCBI Taxonomy" id="205694"/>
    <lineage>
        <taxon>Eukaryota</taxon>
        <taxon>Viridiplantae</taxon>
        <taxon>Streptophyta</taxon>
        <taxon>Embryophyta</taxon>
        <taxon>Tracheophyta</taxon>
        <taxon>Spermatophyta</taxon>
        <taxon>Magnoliopsida</taxon>
        <taxon>eudicotyledons</taxon>
        <taxon>Gunneridae</taxon>
        <taxon>Pentapetalae</taxon>
        <taxon>asterids</taxon>
        <taxon>lamiids</taxon>
        <taxon>Lamiales</taxon>
        <taxon>Oleaceae</taxon>
        <taxon>Forsythieae</taxon>
        <taxon>Forsythia</taxon>
    </lineage>
</organism>
<gene>
    <name evidence="1" type="ORF">Fot_02072</name>
</gene>
<evidence type="ECO:0000313" key="2">
    <source>
        <dbReference type="Proteomes" id="UP001604277"/>
    </source>
</evidence>
<dbReference type="Proteomes" id="UP001604277">
    <property type="component" value="Unassembled WGS sequence"/>
</dbReference>
<reference evidence="2" key="1">
    <citation type="submission" date="2024-07" db="EMBL/GenBank/DDBJ databases">
        <title>Two chromosome-level genome assemblies of Korean endemic species Abeliophyllum distichum and Forsythia ovata (Oleaceae).</title>
        <authorList>
            <person name="Jang H."/>
        </authorList>
    </citation>
    <scope>NUCLEOTIDE SEQUENCE [LARGE SCALE GENOMIC DNA]</scope>
</reference>
<keyword evidence="2" id="KW-1185">Reference proteome</keyword>